<proteinExistence type="inferred from homology"/>
<dbReference type="AlphaFoldDB" id="A0A519BPQ0"/>
<dbReference type="InterPro" id="IPR008978">
    <property type="entry name" value="HSP20-like_chaperone"/>
</dbReference>
<dbReference type="Pfam" id="PF00011">
    <property type="entry name" value="HSP20"/>
    <property type="match status" value="1"/>
</dbReference>
<dbReference type="SUPFAM" id="SSF49764">
    <property type="entry name" value="HSP20-like chaperones"/>
    <property type="match status" value="1"/>
</dbReference>
<dbReference type="InterPro" id="IPR031107">
    <property type="entry name" value="Small_HSP"/>
</dbReference>
<evidence type="ECO:0000313" key="5">
    <source>
        <dbReference type="Proteomes" id="UP000319296"/>
    </source>
</evidence>
<comment type="caution">
    <text evidence="4">The sequence shown here is derived from an EMBL/GenBank/DDBJ whole genome shotgun (WGS) entry which is preliminary data.</text>
</comment>
<comment type="similarity">
    <text evidence="1 2">Belongs to the small heat shock protein (HSP20) family.</text>
</comment>
<protein>
    <submittedName>
        <fullName evidence="4">Hsp20/alpha crystallin family protein</fullName>
    </submittedName>
</protein>
<dbReference type="Gene3D" id="2.60.40.790">
    <property type="match status" value="1"/>
</dbReference>
<dbReference type="PROSITE" id="PS01031">
    <property type="entry name" value="SHSP"/>
    <property type="match status" value="1"/>
</dbReference>
<reference evidence="4 5" key="1">
    <citation type="journal article" date="2019" name="ISME J.">
        <title>Insights into ecological role of a new deltaproteobacterial order Candidatus Acidulodesulfobacterales by metagenomics and metatranscriptomics.</title>
        <authorList>
            <person name="Tan S."/>
            <person name="Liu J."/>
            <person name="Fang Y."/>
            <person name="Hedlund B.P."/>
            <person name="Lian Z.H."/>
            <person name="Huang L.Y."/>
            <person name="Li J.T."/>
            <person name="Huang L.N."/>
            <person name="Li W.J."/>
            <person name="Jiang H.C."/>
            <person name="Dong H.L."/>
            <person name="Shu W.S."/>
        </authorList>
    </citation>
    <scope>NUCLEOTIDE SEQUENCE [LARGE SCALE GENOMIC DNA]</scope>
    <source>
        <strain evidence="4">AP1</strain>
    </source>
</reference>
<name>A0A519BPQ0_9DELT</name>
<dbReference type="InterPro" id="IPR002068">
    <property type="entry name" value="A-crystallin/Hsp20_dom"/>
</dbReference>
<evidence type="ECO:0000313" key="4">
    <source>
        <dbReference type="EMBL" id="RZD19243.1"/>
    </source>
</evidence>
<organism evidence="4 5">
    <name type="scientific">Candidatus Acididesulfobacter diazotrophicus</name>
    <dbReference type="NCBI Taxonomy" id="2597226"/>
    <lineage>
        <taxon>Bacteria</taxon>
        <taxon>Deltaproteobacteria</taxon>
        <taxon>Candidatus Acidulodesulfobacterales</taxon>
        <taxon>Candidatus Acididesulfobacter</taxon>
    </lineage>
</organism>
<gene>
    <name evidence="4" type="ORF">EVG15_02055</name>
</gene>
<dbReference type="EMBL" id="SGBB01000002">
    <property type="protein sequence ID" value="RZD19243.1"/>
    <property type="molecule type" value="Genomic_DNA"/>
</dbReference>
<sequence length="136" mass="15689">MSFEGQKKNNLKFIINDEYKKRRDDSYCFKPFADMCESAGKIVIQVELSGVKKENLNIELCDGFIEISGVKTKDKDIAQEEENYQRMERSYGFFKRSFNLPKNIIAESINASFKDGVLNIIIPKNADINAKTIKIY</sequence>
<feature type="domain" description="SHSP" evidence="3">
    <location>
        <begin position="23"/>
        <end position="136"/>
    </location>
</feature>
<evidence type="ECO:0000256" key="2">
    <source>
        <dbReference type="RuleBase" id="RU003616"/>
    </source>
</evidence>
<evidence type="ECO:0000256" key="1">
    <source>
        <dbReference type="PROSITE-ProRule" id="PRU00285"/>
    </source>
</evidence>
<dbReference type="CDD" id="cd06464">
    <property type="entry name" value="ACD_sHsps-like"/>
    <property type="match status" value="1"/>
</dbReference>
<evidence type="ECO:0000259" key="3">
    <source>
        <dbReference type="PROSITE" id="PS01031"/>
    </source>
</evidence>
<accession>A0A519BPQ0</accession>
<dbReference type="PANTHER" id="PTHR11527">
    <property type="entry name" value="HEAT-SHOCK PROTEIN 20 FAMILY MEMBER"/>
    <property type="match status" value="1"/>
</dbReference>
<dbReference type="Proteomes" id="UP000319296">
    <property type="component" value="Unassembled WGS sequence"/>
</dbReference>